<dbReference type="EMBL" id="CM023481">
    <property type="protein sequence ID" value="KAH6945691.1"/>
    <property type="molecule type" value="Genomic_DNA"/>
</dbReference>
<evidence type="ECO:0000313" key="2">
    <source>
        <dbReference type="Proteomes" id="UP000821845"/>
    </source>
</evidence>
<comment type="caution">
    <text evidence="1">The sequence shown here is derived from an EMBL/GenBank/DDBJ whole genome shotgun (WGS) entry which is preliminary data.</text>
</comment>
<reference evidence="1" key="1">
    <citation type="submission" date="2020-05" db="EMBL/GenBank/DDBJ databases">
        <title>Large-scale comparative analyses of tick genomes elucidate their genetic diversity and vector capacities.</title>
        <authorList>
            <person name="Jia N."/>
            <person name="Wang J."/>
            <person name="Shi W."/>
            <person name="Du L."/>
            <person name="Sun Y."/>
            <person name="Zhan W."/>
            <person name="Jiang J."/>
            <person name="Wang Q."/>
            <person name="Zhang B."/>
            <person name="Ji P."/>
            <person name="Sakyi L.B."/>
            <person name="Cui X."/>
            <person name="Yuan T."/>
            <person name="Jiang B."/>
            <person name="Yang W."/>
            <person name="Lam T.T.-Y."/>
            <person name="Chang Q."/>
            <person name="Ding S."/>
            <person name="Wang X."/>
            <person name="Zhu J."/>
            <person name="Ruan X."/>
            <person name="Zhao L."/>
            <person name="Wei J."/>
            <person name="Que T."/>
            <person name="Du C."/>
            <person name="Cheng J."/>
            <person name="Dai P."/>
            <person name="Han X."/>
            <person name="Huang E."/>
            <person name="Gao Y."/>
            <person name="Liu J."/>
            <person name="Shao H."/>
            <person name="Ye R."/>
            <person name="Li L."/>
            <person name="Wei W."/>
            <person name="Wang X."/>
            <person name="Wang C."/>
            <person name="Yang T."/>
            <person name="Huo Q."/>
            <person name="Li W."/>
            <person name="Guo W."/>
            <person name="Chen H."/>
            <person name="Zhou L."/>
            <person name="Ni X."/>
            <person name="Tian J."/>
            <person name="Zhou Y."/>
            <person name="Sheng Y."/>
            <person name="Liu T."/>
            <person name="Pan Y."/>
            <person name="Xia L."/>
            <person name="Li J."/>
            <person name="Zhao F."/>
            <person name="Cao W."/>
        </authorList>
    </citation>
    <scope>NUCLEOTIDE SEQUENCE</scope>
    <source>
        <strain evidence="1">Hyas-2018</strain>
    </source>
</reference>
<protein>
    <submittedName>
        <fullName evidence="1">Uncharacterized protein</fullName>
    </submittedName>
</protein>
<keyword evidence="2" id="KW-1185">Reference proteome</keyword>
<evidence type="ECO:0000313" key="1">
    <source>
        <dbReference type="EMBL" id="KAH6945691.1"/>
    </source>
</evidence>
<proteinExistence type="predicted"/>
<dbReference type="Proteomes" id="UP000821845">
    <property type="component" value="Chromosome 1"/>
</dbReference>
<gene>
    <name evidence="1" type="ORF">HPB50_009625</name>
</gene>
<sequence>MLLTLIEMRTNKTLSSLGGKRTQEKESAVIVTPTEAQSCCFDERDTCALQAGELGSVPYAGSCCVRTEDSGVCVHVALLARERRSPAAALLRAVRGVPACTAPGRSRAICTVGRCQEGVGIALSLATTLVATCGRVGELDKRWAGGRESMQPDGVVCERACSNDPDGGERRVRSFQGTAVRGCHTLTLPCGASAFAVSAPLGWRFELCHRQQALWNVPPFSRLRCRL</sequence>
<accession>A0ACB7TEV2</accession>
<organism evidence="1 2">
    <name type="scientific">Hyalomma asiaticum</name>
    <name type="common">Tick</name>
    <dbReference type="NCBI Taxonomy" id="266040"/>
    <lineage>
        <taxon>Eukaryota</taxon>
        <taxon>Metazoa</taxon>
        <taxon>Ecdysozoa</taxon>
        <taxon>Arthropoda</taxon>
        <taxon>Chelicerata</taxon>
        <taxon>Arachnida</taxon>
        <taxon>Acari</taxon>
        <taxon>Parasitiformes</taxon>
        <taxon>Ixodida</taxon>
        <taxon>Ixodoidea</taxon>
        <taxon>Ixodidae</taxon>
        <taxon>Hyalomminae</taxon>
        <taxon>Hyalomma</taxon>
    </lineage>
</organism>
<name>A0ACB7TEV2_HYAAI</name>